<comment type="caution">
    <text evidence="1">The sequence shown here is derived from an EMBL/GenBank/DDBJ whole genome shotgun (WGS) entry which is preliminary data.</text>
</comment>
<dbReference type="RefSeq" id="WP_133820668.1">
    <property type="nucleotide sequence ID" value="NZ_SNZH01000015.1"/>
</dbReference>
<protein>
    <submittedName>
        <fullName evidence="1">Uncharacterized protein</fullName>
    </submittedName>
</protein>
<organism evidence="1 2">
    <name type="scientific">Tahibacter aquaticus</name>
    <dbReference type="NCBI Taxonomy" id="520092"/>
    <lineage>
        <taxon>Bacteria</taxon>
        <taxon>Pseudomonadati</taxon>
        <taxon>Pseudomonadota</taxon>
        <taxon>Gammaproteobacteria</taxon>
        <taxon>Lysobacterales</taxon>
        <taxon>Rhodanobacteraceae</taxon>
        <taxon>Tahibacter</taxon>
    </lineage>
</organism>
<name>A0A4R6YPW9_9GAMM</name>
<dbReference type="Proteomes" id="UP000295293">
    <property type="component" value="Unassembled WGS sequence"/>
</dbReference>
<keyword evidence="2" id="KW-1185">Reference proteome</keyword>
<gene>
    <name evidence="1" type="ORF">DFR29_11557</name>
</gene>
<proteinExistence type="predicted"/>
<sequence length="83" mass="9434">MYFEIQRIAGLIKEAATPRPTRFDPRPRLAQELRRILDSIPSESIPETLRAALLSGEAVGDEADHWLPHVRRWLADECARTGV</sequence>
<dbReference type="AlphaFoldDB" id="A0A4R6YPW9"/>
<dbReference type="EMBL" id="SNZH01000015">
    <property type="protein sequence ID" value="TDR39669.1"/>
    <property type="molecule type" value="Genomic_DNA"/>
</dbReference>
<evidence type="ECO:0000313" key="1">
    <source>
        <dbReference type="EMBL" id="TDR39669.1"/>
    </source>
</evidence>
<reference evidence="1 2" key="1">
    <citation type="submission" date="2019-03" db="EMBL/GenBank/DDBJ databases">
        <title>Genomic Encyclopedia of Type Strains, Phase IV (KMG-IV): sequencing the most valuable type-strain genomes for metagenomic binning, comparative biology and taxonomic classification.</title>
        <authorList>
            <person name="Goeker M."/>
        </authorList>
    </citation>
    <scope>NUCLEOTIDE SEQUENCE [LARGE SCALE GENOMIC DNA]</scope>
    <source>
        <strain evidence="1 2">DSM 21667</strain>
    </source>
</reference>
<accession>A0A4R6YPW9</accession>
<dbReference type="OrthoDB" id="9795716at2"/>
<evidence type="ECO:0000313" key="2">
    <source>
        <dbReference type="Proteomes" id="UP000295293"/>
    </source>
</evidence>